<reference evidence="2 3" key="1">
    <citation type="journal article" date="2018" name="Science">
        <title>The opium poppy genome and morphinan production.</title>
        <authorList>
            <person name="Guo L."/>
            <person name="Winzer T."/>
            <person name="Yang X."/>
            <person name="Li Y."/>
            <person name="Ning Z."/>
            <person name="He Z."/>
            <person name="Teodor R."/>
            <person name="Lu Y."/>
            <person name="Bowser T.A."/>
            <person name="Graham I.A."/>
            <person name="Ye K."/>
        </authorList>
    </citation>
    <scope>NUCLEOTIDE SEQUENCE [LARGE SCALE GENOMIC DNA]</scope>
    <source>
        <strain evidence="3">cv. HN1</strain>
        <tissue evidence="2">Leaves</tissue>
    </source>
</reference>
<name>A0A4Y7JY22_PAPSO</name>
<dbReference type="Gramene" id="RZC64678">
    <property type="protein sequence ID" value="RZC64678"/>
    <property type="gene ID" value="C5167_008361"/>
</dbReference>
<evidence type="ECO:0000313" key="3">
    <source>
        <dbReference type="Proteomes" id="UP000316621"/>
    </source>
</evidence>
<dbReference type="EMBL" id="CM010720">
    <property type="protein sequence ID" value="RZC64678.1"/>
    <property type="molecule type" value="Genomic_DNA"/>
</dbReference>
<sequence length="138" mass="15774">GIVESEKSAEKKKDSDVAAQVIRAPLTLPEHDELCKQLPKISGNFLAASLGQKARWERERQKKEQLPKREPSRARSQARKAYLRRVKQDKAKQDKAKQANDILIQHGVIPMTLLQPEQSYSIELFFDLMISHVVMKDA</sequence>
<accession>A0A4Y7JY22</accession>
<evidence type="ECO:0000256" key="1">
    <source>
        <dbReference type="SAM" id="MobiDB-lite"/>
    </source>
</evidence>
<organism evidence="2 3">
    <name type="scientific">Papaver somniferum</name>
    <name type="common">Opium poppy</name>
    <dbReference type="NCBI Taxonomy" id="3469"/>
    <lineage>
        <taxon>Eukaryota</taxon>
        <taxon>Viridiplantae</taxon>
        <taxon>Streptophyta</taxon>
        <taxon>Embryophyta</taxon>
        <taxon>Tracheophyta</taxon>
        <taxon>Spermatophyta</taxon>
        <taxon>Magnoliopsida</taxon>
        <taxon>Ranunculales</taxon>
        <taxon>Papaveraceae</taxon>
        <taxon>Papaveroideae</taxon>
        <taxon>Papaver</taxon>
    </lineage>
</organism>
<dbReference type="AlphaFoldDB" id="A0A4Y7JY22"/>
<feature type="compositionally biased region" description="Basic and acidic residues" evidence="1">
    <location>
        <begin position="54"/>
        <end position="73"/>
    </location>
</feature>
<keyword evidence="3" id="KW-1185">Reference proteome</keyword>
<feature type="region of interest" description="Disordered" evidence="1">
    <location>
        <begin position="54"/>
        <end position="79"/>
    </location>
</feature>
<gene>
    <name evidence="2" type="ORF">C5167_008361</name>
</gene>
<dbReference type="Proteomes" id="UP000316621">
    <property type="component" value="Chromosome 6"/>
</dbReference>
<feature type="non-terminal residue" evidence="2">
    <location>
        <position position="1"/>
    </location>
</feature>
<proteinExistence type="predicted"/>
<protein>
    <submittedName>
        <fullName evidence="2">Uncharacterized protein</fullName>
    </submittedName>
</protein>
<evidence type="ECO:0000313" key="2">
    <source>
        <dbReference type="EMBL" id="RZC64678.1"/>
    </source>
</evidence>